<proteinExistence type="predicted"/>
<dbReference type="AlphaFoldDB" id="A0A699JIV9"/>
<organism evidence="1">
    <name type="scientific">Tanacetum cinerariifolium</name>
    <name type="common">Dalmatian daisy</name>
    <name type="synonym">Chrysanthemum cinerariifolium</name>
    <dbReference type="NCBI Taxonomy" id="118510"/>
    <lineage>
        <taxon>Eukaryota</taxon>
        <taxon>Viridiplantae</taxon>
        <taxon>Streptophyta</taxon>
        <taxon>Embryophyta</taxon>
        <taxon>Tracheophyta</taxon>
        <taxon>Spermatophyta</taxon>
        <taxon>Magnoliopsida</taxon>
        <taxon>eudicotyledons</taxon>
        <taxon>Gunneridae</taxon>
        <taxon>Pentapetalae</taxon>
        <taxon>asterids</taxon>
        <taxon>campanulids</taxon>
        <taxon>Asterales</taxon>
        <taxon>Asteraceae</taxon>
        <taxon>Asteroideae</taxon>
        <taxon>Anthemideae</taxon>
        <taxon>Anthemidinae</taxon>
        <taxon>Tanacetum</taxon>
    </lineage>
</organism>
<sequence length="158" mass="18126">MKVEGFVPPHEEEAHVLRSVKTHRAPERLCLNVEVEEHSLGDLNEPANYKAAMLDPESNKWLDAVNVEMQSIKDNQAQWTRKAPSKVLLSMKAEYIAALEAKMEAVWIMKFILGLGIVPTINEPIKMFYDNSAALHFTNEPGVQKGARHYHMRYHYVR</sequence>
<comment type="caution">
    <text evidence="1">The sequence shown here is derived from an EMBL/GenBank/DDBJ whole genome shotgun (WGS) entry which is preliminary data.</text>
</comment>
<accession>A0A699JIV9</accession>
<evidence type="ECO:0008006" key="2">
    <source>
        <dbReference type="Google" id="ProtNLM"/>
    </source>
</evidence>
<gene>
    <name evidence="1" type="ORF">Tci_607622</name>
</gene>
<dbReference type="CDD" id="cd09272">
    <property type="entry name" value="RNase_HI_RT_Ty1"/>
    <property type="match status" value="1"/>
</dbReference>
<evidence type="ECO:0000313" key="1">
    <source>
        <dbReference type="EMBL" id="GFA35650.1"/>
    </source>
</evidence>
<reference evidence="1" key="1">
    <citation type="journal article" date="2019" name="Sci. Rep.">
        <title>Draft genome of Tanacetum cinerariifolium, the natural source of mosquito coil.</title>
        <authorList>
            <person name="Yamashiro T."/>
            <person name="Shiraishi A."/>
            <person name="Satake H."/>
            <person name="Nakayama K."/>
        </authorList>
    </citation>
    <scope>NUCLEOTIDE SEQUENCE</scope>
</reference>
<name>A0A699JIV9_TANCI</name>
<dbReference type="EMBL" id="BKCJ010410068">
    <property type="protein sequence ID" value="GFA35650.1"/>
    <property type="molecule type" value="Genomic_DNA"/>
</dbReference>
<protein>
    <recommendedName>
        <fullName evidence="2">Retrotransposon protein, putative, Ty1-copia subclass</fullName>
    </recommendedName>
</protein>